<dbReference type="EMBL" id="MHTB01000019">
    <property type="protein sequence ID" value="OHA55268.1"/>
    <property type="molecule type" value="Genomic_DNA"/>
</dbReference>
<organism evidence="1 2">
    <name type="scientific">Candidatus Veblenbacteria bacterium RIFOXYA2_FULL_43_9</name>
    <dbReference type="NCBI Taxonomy" id="1802425"/>
    <lineage>
        <taxon>Bacteria</taxon>
        <taxon>Candidatus Vebleniibacteriota</taxon>
    </lineage>
</organism>
<name>A0A1G2Q3X0_9BACT</name>
<comment type="caution">
    <text evidence="1">The sequence shown here is derived from an EMBL/GenBank/DDBJ whole genome shotgun (WGS) entry which is preliminary data.</text>
</comment>
<evidence type="ECO:0000313" key="2">
    <source>
        <dbReference type="Proteomes" id="UP000178936"/>
    </source>
</evidence>
<dbReference type="AlphaFoldDB" id="A0A1G2Q3X0"/>
<reference evidence="1 2" key="1">
    <citation type="journal article" date="2016" name="Nat. Commun.">
        <title>Thousands of microbial genomes shed light on interconnected biogeochemical processes in an aquifer system.</title>
        <authorList>
            <person name="Anantharaman K."/>
            <person name="Brown C.T."/>
            <person name="Hug L.A."/>
            <person name="Sharon I."/>
            <person name="Castelle C.J."/>
            <person name="Probst A.J."/>
            <person name="Thomas B.C."/>
            <person name="Singh A."/>
            <person name="Wilkins M.J."/>
            <person name="Karaoz U."/>
            <person name="Brodie E.L."/>
            <person name="Williams K.H."/>
            <person name="Hubbard S.S."/>
            <person name="Banfield J.F."/>
        </authorList>
    </citation>
    <scope>NUCLEOTIDE SEQUENCE [LARGE SCALE GENOMIC DNA]</scope>
</reference>
<protein>
    <submittedName>
        <fullName evidence="1">Uncharacterized protein</fullName>
    </submittedName>
</protein>
<accession>A0A1G2Q3X0</accession>
<sequence length="105" mass="12135">MRLSPLQKFILKACYTSSARVIGRSGFIKFYETQKQKPKAGDMVNIITKSLESLIDKGLMVGYGIRTPEKWYIKEVRLLPQGRRVGRKLLGEQQTFPFKLRSNKK</sequence>
<dbReference type="Proteomes" id="UP000178936">
    <property type="component" value="Unassembled WGS sequence"/>
</dbReference>
<evidence type="ECO:0000313" key="1">
    <source>
        <dbReference type="EMBL" id="OHA55268.1"/>
    </source>
</evidence>
<proteinExistence type="predicted"/>
<gene>
    <name evidence="1" type="ORF">A2226_01820</name>
</gene>